<keyword evidence="3" id="KW-0547">Nucleotide-binding</keyword>
<dbReference type="AlphaFoldDB" id="C6W704"/>
<dbReference type="EMBL" id="CP001619">
    <property type="protein sequence ID" value="ACT92613.1"/>
    <property type="molecule type" value="Genomic_DNA"/>
</dbReference>
<sequence>MNSNYKSLTEQMQRRLNPENLAFKEPFREELRSLQYQDALLFIRFAMKGVEPEYTSKSIEAGNRAKKHLEAELMSVDYRFQGSVMTNTHIRGYSDIDLLCLSSKFYNWDSYNVDRYLNEDSFRQQLTELQIRKLNAEKNKSSYQGDSNNDLRTIRLTSERIMTSKYTECDTSKPKSIKIRNKDLHRDVDIVTAAWYNDLRTILRDDKENRGVKVYDKDANATGSADFPFISIARINQRSSDTNGRLKKMIRFLKNVKSFSDLEINLSSFDINALCFDIDTSDYWSATYIELVTVLHRQLTRIVNDSAHADSIVSVDEREYIFRGKPQKVDGIRRLLGEVSQVLRDMPKPLYS</sequence>
<gene>
    <name evidence="6" type="ordered locus">Dfer_1365</name>
</gene>
<reference evidence="6 7" key="1">
    <citation type="journal article" date="2009" name="Stand. Genomic Sci.">
        <title>Complete genome sequence of Dyadobacter fermentans type strain (NS114).</title>
        <authorList>
            <person name="Lang E."/>
            <person name="Lapidus A."/>
            <person name="Chertkov O."/>
            <person name="Brettin T."/>
            <person name="Detter J.C."/>
            <person name="Han C."/>
            <person name="Copeland A."/>
            <person name="Glavina Del Rio T."/>
            <person name="Nolan M."/>
            <person name="Chen F."/>
            <person name="Lucas S."/>
            <person name="Tice H."/>
            <person name="Cheng J.F."/>
            <person name="Land M."/>
            <person name="Hauser L."/>
            <person name="Chang Y.J."/>
            <person name="Jeffries C.D."/>
            <person name="Kopitz M."/>
            <person name="Bruce D."/>
            <person name="Goodwin L."/>
            <person name="Pitluck S."/>
            <person name="Ovchinnikova G."/>
            <person name="Pati A."/>
            <person name="Ivanova N."/>
            <person name="Mavrommatis K."/>
            <person name="Chen A."/>
            <person name="Palaniappan K."/>
            <person name="Chain P."/>
            <person name="Bristow J."/>
            <person name="Eisen J.A."/>
            <person name="Markowitz V."/>
            <person name="Hugenholtz P."/>
            <person name="Goker M."/>
            <person name="Rohde M."/>
            <person name="Kyrpides N.C."/>
            <person name="Klenk H.P."/>
        </authorList>
    </citation>
    <scope>NUCLEOTIDE SEQUENCE [LARGE SCALE GENOMIC DNA]</scope>
    <source>
        <strain evidence="7">ATCC 700827 / DSM 18053 / CIP 107007 / KCTC 52180 / NS114</strain>
    </source>
</reference>
<evidence type="ECO:0000256" key="4">
    <source>
        <dbReference type="ARBA" id="ARBA00023118"/>
    </source>
</evidence>
<organism evidence="6 7">
    <name type="scientific">Dyadobacter fermentans (strain ATCC 700827 / DSM 18053 / CIP 107007 / KCTC 52180 / NS114)</name>
    <dbReference type="NCBI Taxonomy" id="471854"/>
    <lineage>
        <taxon>Bacteria</taxon>
        <taxon>Pseudomonadati</taxon>
        <taxon>Bacteroidota</taxon>
        <taxon>Cytophagia</taxon>
        <taxon>Cytophagales</taxon>
        <taxon>Spirosomataceae</taxon>
        <taxon>Dyadobacter</taxon>
    </lineage>
</organism>
<feature type="domain" description="cGAS/DncV-like nucleotidyltransferase C-terminal helical" evidence="5">
    <location>
        <begin position="234"/>
        <end position="341"/>
    </location>
</feature>
<dbReference type="eggNOG" id="ENOG502ZAQ9">
    <property type="taxonomic scope" value="Bacteria"/>
</dbReference>
<accession>C6W704</accession>
<dbReference type="RefSeq" id="WP_015810867.1">
    <property type="nucleotide sequence ID" value="NC_013037.1"/>
</dbReference>
<dbReference type="OrthoDB" id="1082574at2"/>
<proteinExistence type="predicted"/>
<dbReference type="Proteomes" id="UP000002011">
    <property type="component" value="Chromosome"/>
</dbReference>
<keyword evidence="7" id="KW-1185">Reference proteome</keyword>
<dbReference type="InterPro" id="IPR058909">
    <property type="entry name" value="CD_NTase_C"/>
</dbReference>
<evidence type="ECO:0000313" key="6">
    <source>
        <dbReference type="EMBL" id="ACT92613.1"/>
    </source>
</evidence>
<evidence type="ECO:0000256" key="3">
    <source>
        <dbReference type="ARBA" id="ARBA00022741"/>
    </source>
</evidence>
<keyword evidence="2" id="KW-0548">Nucleotidyltransferase</keyword>
<keyword evidence="1" id="KW-0808">Transferase</keyword>
<evidence type="ECO:0000256" key="1">
    <source>
        <dbReference type="ARBA" id="ARBA00022679"/>
    </source>
</evidence>
<protein>
    <recommendedName>
        <fullName evidence="5">cGAS/DncV-like nucleotidyltransferase C-terminal helical domain-containing protein</fullName>
    </recommendedName>
</protein>
<evidence type="ECO:0000259" key="5">
    <source>
        <dbReference type="Pfam" id="PF26305"/>
    </source>
</evidence>
<evidence type="ECO:0000256" key="2">
    <source>
        <dbReference type="ARBA" id="ARBA00022695"/>
    </source>
</evidence>
<evidence type="ECO:0000313" key="7">
    <source>
        <dbReference type="Proteomes" id="UP000002011"/>
    </source>
</evidence>
<keyword evidence="4" id="KW-0051">Antiviral defense</keyword>
<dbReference type="KEGG" id="dfe:Dfer_1365"/>
<name>C6W704_DYAFD</name>
<dbReference type="Pfam" id="PF26305">
    <property type="entry name" value="CD_NTase_C"/>
    <property type="match status" value="1"/>
</dbReference>
<dbReference type="HOGENOM" id="CLU_067048_0_0_10"/>